<dbReference type="SUPFAM" id="SSF52540">
    <property type="entry name" value="P-loop containing nucleoside triphosphate hydrolases"/>
    <property type="match status" value="1"/>
</dbReference>
<dbReference type="Pfam" id="PF03308">
    <property type="entry name" value="MeaB"/>
    <property type="match status" value="1"/>
</dbReference>
<dbReference type="NCBIfam" id="NF006958">
    <property type="entry name" value="PRK09435.1"/>
    <property type="match status" value="1"/>
</dbReference>
<dbReference type="PANTHER" id="PTHR23408:SF3">
    <property type="entry name" value="METHYLMALONIC ACIDURIA TYPE A PROTEIN, MITOCHONDRIAL"/>
    <property type="match status" value="1"/>
</dbReference>
<dbReference type="CDD" id="cd03114">
    <property type="entry name" value="MMAA-like"/>
    <property type="match status" value="1"/>
</dbReference>
<dbReference type="InterPro" id="IPR027417">
    <property type="entry name" value="P-loop_NTPase"/>
</dbReference>
<protein>
    <submittedName>
        <fullName evidence="2">Mitochondrial</fullName>
    </submittedName>
</protein>
<dbReference type="Gene3D" id="3.40.50.300">
    <property type="entry name" value="P-loop containing nucleotide triphosphate hydrolases"/>
    <property type="match status" value="1"/>
</dbReference>
<dbReference type="NCBIfam" id="TIGR00750">
    <property type="entry name" value="lao"/>
    <property type="match status" value="1"/>
</dbReference>
<evidence type="ECO:0000256" key="1">
    <source>
        <dbReference type="ARBA" id="ARBA00009625"/>
    </source>
</evidence>
<feature type="non-terminal residue" evidence="2">
    <location>
        <position position="1"/>
    </location>
</feature>
<dbReference type="Gene3D" id="1.20.5.170">
    <property type="match status" value="1"/>
</dbReference>
<dbReference type="Proteomes" id="UP001642464">
    <property type="component" value="Unassembled WGS sequence"/>
</dbReference>
<comment type="caution">
    <text evidence="2">The sequence shown here is derived from an EMBL/GenBank/DDBJ whole genome shotgun (WGS) entry which is preliminary data.</text>
</comment>
<reference evidence="2 3" key="1">
    <citation type="submission" date="2024-02" db="EMBL/GenBank/DDBJ databases">
        <authorList>
            <person name="Chen Y."/>
            <person name="Shah S."/>
            <person name="Dougan E. K."/>
            <person name="Thang M."/>
            <person name="Chan C."/>
        </authorList>
    </citation>
    <scope>NUCLEOTIDE SEQUENCE [LARGE SCALE GENOMIC DNA]</scope>
</reference>
<accession>A0ABP0IQR1</accession>
<name>A0ABP0IQR1_9DINO</name>
<gene>
    <name evidence="2" type="ORF">SCF082_LOCUS7850</name>
</gene>
<sequence>REHAELMRPETRRLAEGLVNGDRVCLSRAITLIESLKEDHHMQAQYLLEYVLREKKENKTRKESFRLGIAGPPGAGKSTFIEALGSMLVQDLGLRVAVLAVDPSSSRTGGSILGDKTRMTDLSRMPDAYVRPSPTRGSLGGVAQHTNDVVLLCEAADFEIIIVETVGLGQSEVLVDETVDMLMLLVPPANGDELQGVKKGIMEVADMVVVNKADGELATAARHAATDYMHALQLMRRKRPIWRPRVKKCSALHKEQIDTVWNIVEKFRRKMPFRNVPVR</sequence>
<organism evidence="2 3">
    <name type="scientific">Durusdinium trenchii</name>
    <dbReference type="NCBI Taxonomy" id="1381693"/>
    <lineage>
        <taxon>Eukaryota</taxon>
        <taxon>Sar</taxon>
        <taxon>Alveolata</taxon>
        <taxon>Dinophyceae</taxon>
        <taxon>Suessiales</taxon>
        <taxon>Symbiodiniaceae</taxon>
        <taxon>Durusdinium</taxon>
    </lineage>
</organism>
<proteinExistence type="inferred from homology"/>
<keyword evidence="3" id="KW-1185">Reference proteome</keyword>
<dbReference type="PANTHER" id="PTHR23408">
    <property type="entry name" value="METHYLMALONYL-COA MUTASE"/>
    <property type="match status" value="1"/>
</dbReference>
<evidence type="ECO:0000313" key="3">
    <source>
        <dbReference type="Proteomes" id="UP001642464"/>
    </source>
</evidence>
<dbReference type="InterPro" id="IPR005129">
    <property type="entry name" value="GTPase_ArgK"/>
</dbReference>
<dbReference type="EMBL" id="CAXAMM010004449">
    <property type="protein sequence ID" value="CAK9003659.1"/>
    <property type="molecule type" value="Genomic_DNA"/>
</dbReference>
<evidence type="ECO:0000313" key="2">
    <source>
        <dbReference type="EMBL" id="CAK9003659.1"/>
    </source>
</evidence>
<comment type="similarity">
    <text evidence="1">Belongs to the SIMIBI class G3E GTPase family. ArgK/MeaB subfamily.</text>
</comment>